<evidence type="ECO:0000256" key="1">
    <source>
        <dbReference type="ARBA" id="ARBA00001946"/>
    </source>
</evidence>
<dbReference type="PROSITE" id="PS00893">
    <property type="entry name" value="NUDIX_BOX"/>
    <property type="match status" value="1"/>
</dbReference>
<dbReference type="SUPFAM" id="SSF102705">
    <property type="entry name" value="NIF3 (NGG1p interacting factor 3)-like"/>
    <property type="match status" value="1"/>
</dbReference>
<dbReference type="InterPro" id="IPR000086">
    <property type="entry name" value="NUDIX_hydrolase_dom"/>
</dbReference>
<organism evidence="7 8">
    <name type="scientific">Peptostreptococcus canis</name>
    <dbReference type="NCBI Taxonomy" id="1159213"/>
    <lineage>
        <taxon>Bacteria</taxon>
        <taxon>Bacillati</taxon>
        <taxon>Bacillota</taxon>
        <taxon>Clostridia</taxon>
        <taxon>Peptostreptococcales</taxon>
        <taxon>Peptostreptococcaceae</taxon>
        <taxon>Peptostreptococcus</taxon>
    </lineage>
</organism>
<comment type="caution">
    <text evidence="7">The sequence shown here is derived from an EMBL/GenBank/DDBJ whole genome shotgun (WGS) entry which is preliminary data.</text>
</comment>
<dbReference type="Proteomes" id="UP000713904">
    <property type="component" value="Unassembled WGS sequence"/>
</dbReference>
<dbReference type="Gene3D" id="3.30.70.120">
    <property type="match status" value="1"/>
</dbReference>
<dbReference type="InterPro" id="IPR020084">
    <property type="entry name" value="NUDIX_hydrolase_CS"/>
</dbReference>
<comment type="similarity">
    <text evidence="2">Belongs to the Nudix hydrolase family.</text>
</comment>
<keyword evidence="5" id="KW-0460">Magnesium</keyword>
<name>A0ABR6TIU7_9FIRM</name>
<dbReference type="RefSeq" id="WP_185623378.1">
    <property type="nucleotide sequence ID" value="NZ_JABGBW010000001.1"/>
</dbReference>
<dbReference type="PRINTS" id="PR01402">
    <property type="entry name" value="MUTATORMUTX"/>
</dbReference>
<dbReference type="SUPFAM" id="SSF55811">
    <property type="entry name" value="Nudix"/>
    <property type="match status" value="1"/>
</dbReference>
<dbReference type="CDD" id="cd18886">
    <property type="entry name" value="NUDIX_MutT_Nudt1"/>
    <property type="match status" value="1"/>
</dbReference>
<keyword evidence="3" id="KW-0479">Metal-binding</keyword>
<protein>
    <submittedName>
        <fullName evidence="7">NUDIX domain-containing protein</fullName>
    </submittedName>
</protein>
<evidence type="ECO:0000256" key="2">
    <source>
        <dbReference type="ARBA" id="ARBA00005582"/>
    </source>
</evidence>
<keyword evidence="4" id="KW-0378">Hydrolase</keyword>
<keyword evidence="8" id="KW-1185">Reference proteome</keyword>
<evidence type="ECO:0000256" key="3">
    <source>
        <dbReference type="ARBA" id="ARBA00022723"/>
    </source>
</evidence>
<evidence type="ECO:0000256" key="4">
    <source>
        <dbReference type="ARBA" id="ARBA00022801"/>
    </source>
</evidence>
<evidence type="ECO:0000313" key="7">
    <source>
        <dbReference type="EMBL" id="MBC2575346.1"/>
    </source>
</evidence>
<reference evidence="7 8" key="1">
    <citation type="submission" date="2020-05" db="EMBL/GenBank/DDBJ databases">
        <title>Draft genome of xy-202 and genomic insight in genome of the genus Peptostreptococcus.</title>
        <authorList>
            <person name="Zhang Z."/>
        </authorList>
    </citation>
    <scope>NUCLEOTIDE SEQUENCE [LARGE SCALE GENOMIC DNA]</scope>
    <source>
        <strain evidence="7 8">DSM 27025</strain>
    </source>
</reference>
<dbReference type="PANTHER" id="PTHR43758:SF2">
    <property type="entry name" value="OXIDIZED PURINE NUCLEOSIDE TRIPHOSPHATE HYDROLASE"/>
    <property type="match status" value="1"/>
</dbReference>
<dbReference type="PROSITE" id="PS51462">
    <property type="entry name" value="NUDIX"/>
    <property type="match status" value="1"/>
</dbReference>
<dbReference type="InterPro" id="IPR036069">
    <property type="entry name" value="DUF34/NIF3_sf"/>
</dbReference>
<evidence type="ECO:0000259" key="6">
    <source>
        <dbReference type="PROSITE" id="PS51462"/>
    </source>
</evidence>
<gene>
    <name evidence="7" type="ORF">HLB29_01435</name>
</gene>
<dbReference type="InterPro" id="IPR015867">
    <property type="entry name" value="N-reg_PII/ATP_PRibTrfase_C"/>
</dbReference>
<dbReference type="EMBL" id="JABGBW010000001">
    <property type="protein sequence ID" value="MBC2575346.1"/>
    <property type="molecule type" value="Genomic_DNA"/>
</dbReference>
<comment type="cofactor">
    <cofactor evidence="1">
        <name>Mg(2+)</name>
        <dbReference type="ChEBI" id="CHEBI:18420"/>
    </cofactor>
</comment>
<sequence length="252" mass="29799">MLMTLCYMETENSVLMLYRNKKKNDVNRGKWIGVRGKLEKNEKPENGIIREIKEETGYTANRCEFRGIVVFNYNENPSEYMYLYTCEDFYGKLKECNEGELKWIPKDEISNLNLWEGDRIFLDLIGKNSPFFYLTLNYANDNLVSHELEFVDREYTVFEVFVPEKYIQVIVDELAKYELLREGCYNDVFAVIDVEGHWTSLEGANPFDGKIGKHSVVKEKLMRFRVKKEYKELANYLIKKAHPYEVPVINIL</sequence>
<accession>A0ABR6TIU7</accession>
<dbReference type="InterPro" id="IPR015797">
    <property type="entry name" value="NUDIX_hydrolase-like_dom_sf"/>
</dbReference>
<evidence type="ECO:0000313" key="8">
    <source>
        <dbReference type="Proteomes" id="UP000713904"/>
    </source>
</evidence>
<dbReference type="PANTHER" id="PTHR43758">
    <property type="entry name" value="7,8-DIHYDRO-8-OXOGUANINE TRIPHOSPHATASE"/>
    <property type="match status" value="1"/>
</dbReference>
<dbReference type="Gene3D" id="3.90.79.10">
    <property type="entry name" value="Nucleoside Triphosphate Pyrophosphohydrolase"/>
    <property type="match status" value="1"/>
</dbReference>
<dbReference type="Pfam" id="PF00293">
    <property type="entry name" value="NUDIX"/>
    <property type="match status" value="1"/>
</dbReference>
<evidence type="ECO:0000256" key="5">
    <source>
        <dbReference type="ARBA" id="ARBA00022842"/>
    </source>
</evidence>
<proteinExistence type="inferred from homology"/>
<dbReference type="InterPro" id="IPR003562">
    <property type="entry name" value="Mutator_MutX_prot"/>
</dbReference>
<feature type="domain" description="Nudix hydrolase" evidence="6">
    <location>
        <begin position="1"/>
        <end position="127"/>
    </location>
</feature>